<evidence type="ECO:0000256" key="3">
    <source>
        <dbReference type="ARBA" id="ARBA00022771"/>
    </source>
</evidence>
<dbReference type="GO" id="GO:0001139">
    <property type="term" value="F:RNA polymerase II complex recruiting activity"/>
    <property type="evidence" value="ECO:0007669"/>
    <property type="project" value="TreeGrafter"/>
</dbReference>
<comment type="subcellular location">
    <subcellularLocation>
        <location evidence="1 7 8">Nucleus</location>
    </subcellularLocation>
</comment>
<dbReference type="PANTHER" id="PTHR11477:SF0">
    <property type="entry name" value="IP08861P-RELATED"/>
    <property type="match status" value="1"/>
</dbReference>
<keyword evidence="5 7" id="KW-0539">Nucleus</keyword>
<dbReference type="InterPro" id="IPR003618">
    <property type="entry name" value="TFIIS_cen_dom"/>
</dbReference>
<dbReference type="Gene3D" id="1.20.930.10">
    <property type="entry name" value="Conserved domain common to transcription factors TFIIS, elongin A, CRSP70"/>
    <property type="match status" value="1"/>
</dbReference>
<dbReference type="CDD" id="cd13749">
    <property type="entry name" value="Zn-ribbon_TFIIS"/>
    <property type="match status" value="1"/>
</dbReference>
<accession>A0AB34KIT2</accession>
<proteinExistence type="inferred from homology"/>
<dbReference type="SUPFAM" id="SSF47676">
    <property type="entry name" value="Conserved domain common to transcription factors TFIIS, elongin A, CRSP70"/>
    <property type="match status" value="1"/>
</dbReference>
<dbReference type="GO" id="GO:0008270">
    <property type="term" value="F:zinc ion binding"/>
    <property type="evidence" value="ECO:0007669"/>
    <property type="project" value="UniProtKB-UniRule"/>
</dbReference>
<feature type="domain" description="TFIIS N-terminal" evidence="11">
    <location>
        <begin position="1"/>
        <end position="84"/>
    </location>
</feature>
<evidence type="ECO:0000256" key="2">
    <source>
        <dbReference type="ARBA" id="ARBA00022723"/>
    </source>
</evidence>
<evidence type="ECO:0000259" key="10">
    <source>
        <dbReference type="PROSITE" id="PS51133"/>
    </source>
</evidence>
<dbReference type="PROSITE" id="PS00466">
    <property type="entry name" value="ZF_TFIIS_1"/>
    <property type="match status" value="1"/>
</dbReference>
<dbReference type="Pfam" id="PF07500">
    <property type="entry name" value="TFIIS_M"/>
    <property type="match status" value="1"/>
</dbReference>
<dbReference type="InterPro" id="IPR035441">
    <property type="entry name" value="TFIIS/LEDGF_dom_sf"/>
</dbReference>
<evidence type="ECO:0000256" key="5">
    <source>
        <dbReference type="ARBA" id="ARBA00023242"/>
    </source>
</evidence>
<comment type="similarity">
    <text evidence="8">Belongs to the TFS-II family.</text>
</comment>
<dbReference type="GO" id="GO:0031564">
    <property type="term" value="P:transcription antitermination"/>
    <property type="evidence" value="ECO:0007669"/>
    <property type="project" value="TreeGrafter"/>
</dbReference>
<keyword evidence="14" id="KW-1185">Reference proteome</keyword>
<dbReference type="GO" id="GO:0006362">
    <property type="term" value="P:transcription elongation by RNA polymerase I"/>
    <property type="evidence" value="ECO:0007669"/>
    <property type="project" value="TreeGrafter"/>
</dbReference>
<dbReference type="GeneID" id="96008641"/>
<evidence type="ECO:0000256" key="1">
    <source>
        <dbReference type="ARBA" id="ARBA00004123"/>
    </source>
</evidence>
<dbReference type="FunFam" id="1.10.472.30:FF:000003">
    <property type="entry name" value="Transcription elongation factor S-II"/>
    <property type="match status" value="1"/>
</dbReference>
<dbReference type="SUPFAM" id="SSF57783">
    <property type="entry name" value="Zinc beta-ribbon"/>
    <property type="match status" value="1"/>
</dbReference>
<dbReference type="SUPFAM" id="SSF46942">
    <property type="entry name" value="Elongation factor TFIIS domain 2"/>
    <property type="match status" value="1"/>
</dbReference>
<feature type="compositionally biased region" description="Basic and acidic residues" evidence="9">
    <location>
        <begin position="122"/>
        <end position="138"/>
    </location>
</feature>
<evidence type="ECO:0000313" key="14">
    <source>
        <dbReference type="Proteomes" id="UP000803884"/>
    </source>
</evidence>
<feature type="domain" description="TFIIS-type" evidence="10">
    <location>
        <begin position="273"/>
        <end position="313"/>
    </location>
</feature>
<keyword evidence="4 8" id="KW-0862">Zinc</keyword>
<dbReference type="InterPro" id="IPR006289">
    <property type="entry name" value="TFSII"/>
</dbReference>
<dbReference type="CDD" id="cd00183">
    <property type="entry name" value="TFIIS_I"/>
    <property type="match status" value="1"/>
</dbReference>
<comment type="caution">
    <text evidence="13">The sequence shown here is derived from an EMBL/GenBank/DDBJ whole genome shotgun (WGS) entry which is preliminary data.</text>
</comment>
<dbReference type="Pfam" id="PF01096">
    <property type="entry name" value="Zn_ribbon_TFIIS"/>
    <property type="match status" value="1"/>
</dbReference>
<keyword evidence="8" id="KW-0804">Transcription</keyword>
<keyword evidence="3 6" id="KW-0863">Zinc-finger</keyword>
<dbReference type="InterPro" id="IPR001222">
    <property type="entry name" value="Znf_TFIIS"/>
</dbReference>
<keyword evidence="8" id="KW-0805">Transcription regulation</keyword>
<dbReference type="Gene3D" id="1.10.472.30">
    <property type="entry name" value="Transcription elongation factor S-II, central domain"/>
    <property type="match status" value="1"/>
</dbReference>
<dbReference type="SMART" id="SM00440">
    <property type="entry name" value="ZnF_C2C2"/>
    <property type="match status" value="1"/>
</dbReference>
<protein>
    <recommendedName>
        <fullName evidence="8">Transcription elongation factor</fullName>
    </recommendedName>
</protein>
<comment type="function">
    <text evidence="8">Necessary for efficient RNA polymerase II transcription elongation past template-encoded arresting sites.</text>
</comment>
<dbReference type="GO" id="GO:0000977">
    <property type="term" value="F:RNA polymerase II transcription regulatory region sequence-specific DNA binding"/>
    <property type="evidence" value="ECO:0007669"/>
    <property type="project" value="TreeGrafter"/>
</dbReference>
<dbReference type="SMART" id="SM00510">
    <property type="entry name" value="TFS2M"/>
    <property type="match status" value="1"/>
</dbReference>
<dbReference type="PANTHER" id="PTHR11477">
    <property type="entry name" value="TRANSCRIPTION FACTOR S-II ZINC FINGER DOMAIN-CONTAINING PROTEIN"/>
    <property type="match status" value="1"/>
</dbReference>
<dbReference type="SMART" id="SM00509">
    <property type="entry name" value="TFS2N"/>
    <property type="match status" value="1"/>
</dbReference>
<evidence type="ECO:0000313" key="13">
    <source>
        <dbReference type="EMBL" id="KAL1583881.1"/>
    </source>
</evidence>
<keyword evidence="8" id="KW-0238">DNA-binding</keyword>
<feature type="compositionally biased region" description="Polar residues" evidence="9">
    <location>
        <begin position="139"/>
        <end position="150"/>
    </location>
</feature>
<dbReference type="Gene3D" id="2.20.25.10">
    <property type="match status" value="1"/>
</dbReference>
<dbReference type="GO" id="GO:0006368">
    <property type="term" value="P:transcription elongation by RNA polymerase II"/>
    <property type="evidence" value="ECO:0007669"/>
    <property type="project" value="InterPro"/>
</dbReference>
<dbReference type="PROSITE" id="PS51133">
    <property type="entry name" value="ZF_TFIIS_2"/>
    <property type="match status" value="1"/>
</dbReference>
<dbReference type="PROSITE" id="PS51321">
    <property type="entry name" value="TFIIS_CENTRAL"/>
    <property type="match status" value="1"/>
</dbReference>
<reference evidence="13 14" key="1">
    <citation type="journal article" date="2020" name="Microbiol. Resour. Announc.">
        <title>Draft Genome Sequence of a Cladosporium Species Isolated from the Mesophotic Ascidian Didemnum maculosum.</title>
        <authorList>
            <person name="Gioti A."/>
            <person name="Siaperas R."/>
            <person name="Nikolaivits E."/>
            <person name="Le Goff G."/>
            <person name="Ouazzani J."/>
            <person name="Kotoulas G."/>
            <person name="Topakas E."/>
        </authorList>
    </citation>
    <scope>NUCLEOTIDE SEQUENCE [LARGE SCALE GENOMIC DNA]</scope>
    <source>
        <strain evidence="13 14">TM138-S3</strain>
    </source>
</reference>
<evidence type="ECO:0000256" key="6">
    <source>
        <dbReference type="PROSITE-ProRule" id="PRU00472"/>
    </source>
</evidence>
<dbReference type="GO" id="GO:0005634">
    <property type="term" value="C:nucleus"/>
    <property type="evidence" value="ECO:0007669"/>
    <property type="project" value="UniProtKB-SubCell"/>
</dbReference>
<organism evidence="13 14">
    <name type="scientific">Cladosporium halotolerans</name>
    <dbReference type="NCBI Taxonomy" id="1052096"/>
    <lineage>
        <taxon>Eukaryota</taxon>
        <taxon>Fungi</taxon>
        <taxon>Dikarya</taxon>
        <taxon>Ascomycota</taxon>
        <taxon>Pezizomycotina</taxon>
        <taxon>Dothideomycetes</taxon>
        <taxon>Dothideomycetidae</taxon>
        <taxon>Cladosporiales</taxon>
        <taxon>Cladosporiaceae</taxon>
        <taxon>Cladosporium</taxon>
    </lineage>
</organism>
<evidence type="ECO:0000256" key="8">
    <source>
        <dbReference type="RuleBase" id="RU368078"/>
    </source>
</evidence>
<dbReference type="InterPro" id="IPR017923">
    <property type="entry name" value="TFIIS_N"/>
</dbReference>
<gene>
    <name evidence="13" type="ORF">WHR41_07198</name>
</gene>
<feature type="compositionally biased region" description="Low complexity" evidence="9">
    <location>
        <begin position="89"/>
        <end position="121"/>
    </location>
</feature>
<dbReference type="EMBL" id="JAAQHG020000031">
    <property type="protein sequence ID" value="KAL1583881.1"/>
    <property type="molecule type" value="Genomic_DNA"/>
</dbReference>
<dbReference type="NCBIfam" id="TIGR01385">
    <property type="entry name" value="TFSII"/>
    <property type="match status" value="1"/>
</dbReference>
<dbReference type="PIRSF" id="PIRSF006704">
    <property type="entry name" value="TF_IIS"/>
    <property type="match status" value="1"/>
</dbReference>
<name>A0AB34KIT2_9PEZI</name>
<dbReference type="RefSeq" id="XP_069226987.1">
    <property type="nucleotide sequence ID" value="XM_069375803.1"/>
</dbReference>
<dbReference type="GO" id="GO:0031440">
    <property type="term" value="P:regulation of mRNA 3'-end processing"/>
    <property type="evidence" value="ECO:0007669"/>
    <property type="project" value="TreeGrafter"/>
</dbReference>
<dbReference type="Pfam" id="PF08711">
    <property type="entry name" value="Med26"/>
    <property type="match status" value="1"/>
</dbReference>
<feature type="region of interest" description="Disordered" evidence="9">
    <location>
        <begin position="79"/>
        <end position="150"/>
    </location>
</feature>
<dbReference type="InterPro" id="IPR003617">
    <property type="entry name" value="TFIIS/CRSP70_N_sub"/>
</dbReference>
<sequence>MATMDAKTLHSTGKQITKAIESGDSAEGLLNLLQPLSKWTATEDLLRQSKIGVIVSKLRQQKDPKVVEQASKLVNKWKSDVNASKKKSSSSPAPSSAASKASAAANGRSSGTSSPAPAAAAVKKEKEQPKKSTADPAKRNSNVDGISTAVTGNQTRDSCVKLMYDGLAFMSEEAPEDLLKAARSVELAAYNTFQPETSATYKQKMRSLFQNLKIKNNDQLRSDVYTGAITPDKFVNMSGDDLKSAEKRAADAAIEKENMRVAMTATEQKAISTTMQCGKCKFMKVAYSQAQTRSADEPMTTFCECMNCGNRWKFS</sequence>
<dbReference type="Proteomes" id="UP000803884">
    <property type="component" value="Unassembled WGS sequence"/>
</dbReference>
<evidence type="ECO:0000259" key="11">
    <source>
        <dbReference type="PROSITE" id="PS51319"/>
    </source>
</evidence>
<evidence type="ECO:0000256" key="9">
    <source>
        <dbReference type="SAM" id="MobiDB-lite"/>
    </source>
</evidence>
<feature type="domain" description="TFIIS central" evidence="12">
    <location>
        <begin position="155"/>
        <end position="270"/>
    </location>
</feature>
<evidence type="ECO:0000256" key="4">
    <source>
        <dbReference type="ARBA" id="ARBA00022833"/>
    </source>
</evidence>
<dbReference type="AlphaFoldDB" id="A0AB34KIT2"/>
<dbReference type="InterPro" id="IPR035100">
    <property type="entry name" value="TF_IIS-typ"/>
</dbReference>
<keyword evidence="2 8" id="KW-0479">Metal-binding</keyword>
<evidence type="ECO:0000259" key="12">
    <source>
        <dbReference type="PROSITE" id="PS51321"/>
    </source>
</evidence>
<dbReference type="PROSITE" id="PS51319">
    <property type="entry name" value="TFIIS_N"/>
    <property type="match status" value="1"/>
</dbReference>
<dbReference type="InterPro" id="IPR036575">
    <property type="entry name" value="TFIIS_cen_dom_sf"/>
</dbReference>
<evidence type="ECO:0000256" key="7">
    <source>
        <dbReference type="PROSITE-ProRule" id="PRU00649"/>
    </source>
</evidence>